<protein>
    <submittedName>
        <fullName evidence="1">Uncharacterized protein</fullName>
    </submittedName>
</protein>
<keyword evidence="2" id="KW-1185">Reference proteome</keyword>
<comment type="caution">
    <text evidence="1">The sequence shown here is derived from an EMBL/GenBank/DDBJ whole genome shotgun (WGS) entry which is preliminary data.</text>
</comment>
<proteinExistence type="predicted"/>
<name>A0A699YFY5_HAELA</name>
<dbReference type="Proteomes" id="UP000485058">
    <property type="component" value="Unassembled WGS sequence"/>
</dbReference>
<evidence type="ECO:0000313" key="2">
    <source>
        <dbReference type="Proteomes" id="UP000485058"/>
    </source>
</evidence>
<accession>A0A699YFY5</accession>
<evidence type="ECO:0000313" key="1">
    <source>
        <dbReference type="EMBL" id="GFH05874.1"/>
    </source>
</evidence>
<gene>
    <name evidence="1" type="ORF">HaLaN_00408</name>
</gene>
<dbReference type="EMBL" id="BLLF01000012">
    <property type="protein sequence ID" value="GFH05874.1"/>
    <property type="molecule type" value="Genomic_DNA"/>
</dbReference>
<sequence length="96" mass="9539">MTCHDPNNDDSSASSEGWVLGRFSAGVAGCTKSDFGVFGQAGAAAGVAGQAGAAAREANRTKSATGVLALAKAAVWGDCKGKSTMTSWGSALAQWL</sequence>
<organism evidence="1 2">
    <name type="scientific">Haematococcus lacustris</name>
    <name type="common">Green alga</name>
    <name type="synonym">Haematococcus pluvialis</name>
    <dbReference type="NCBI Taxonomy" id="44745"/>
    <lineage>
        <taxon>Eukaryota</taxon>
        <taxon>Viridiplantae</taxon>
        <taxon>Chlorophyta</taxon>
        <taxon>core chlorophytes</taxon>
        <taxon>Chlorophyceae</taxon>
        <taxon>CS clade</taxon>
        <taxon>Chlamydomonadales</taxon>
        <taxon>Haematococcaceae</taxon>
        <taxon>Haematococcus</taxon>
    </lineage>
</organism>
<feature type="non-terminal residue" evidence="1">
    <location>
        <position position="1"/>
    </location>
</feature>
<dbReference type="AlphaFoldDB" id="A0A699YFY5"/>
<reference evidence="1 2" key="1">
    <citation type="submission" date="2020-02" db="EMBL/GenBank/DDBJ databases">
        <title>Draft genome sequence of Haematococcus lacustris strain NIES-144.</title>
        <authorList>
            <person name="Morimoto D."/>
            <person name="Nakagawa S."/>
            <person name="Yoshida T."/>
            <person name="Sawayama S."/>
        </authorList>
    </citation>
    <scope>NUCLEOTIDE SEQUENCE [LARGE SCALE GENOMIC DNA]</scope>
    <source>
        <strain evidence="1 2">NIES-144</strain>
    </source>
</reference>